<feature type="compositionally biased region" description="Polar residues" evidence="11">
    <location>
        <begin position="338"/>
        <end position="347"/>
    </location>
</feature>
<dbReference type="GO" id="GO:0043455">
    <property type="term" value="P:regulation of secondary metabolic process"/>
    <property type="evidence" value="ECO:0007669"/>
    <property type="project" value="UniProtKB-ARBA"/>
</dbReference>
<feature type="domain" description="Velvet" evidence="12">
    <location>
        <begin position="25"/>
        <end position="232"/>
    </location>
</feature>
<feature type="compositionally biased region" description="Polar residues" evidence="11">
    <location>
        <begin position="1144"/>
        <end position="1156"/>
    </location>
</feature>
<dbReference type="KEGG" id="trg:TRUGW13939_09541"/>
<feature type="coiled-coil region" evidence="10">
    <location>
        <begin position="944"/>
        <end position="971"/>
    </location>
</feature>
<gene>
    <name evidence="13" type="ORF">TRUGW13939_09541</name>
</gene>
<dbReference type="Pfam" id="PF11754">
    <property type="entry name" value="Velvet"/>
    <property type="match status" value="2"/>
</dbReference>
<dbReference type="GO" id="GO:0005737">
    <property type="term" value="C:cytoplasm"/>
    <property type="evidence" value="ECO:0007669"/>
    <property type="project" value="UniProtKB-SubCell"/>
</dbReference>
<evidence type="ECO:0000256" key="7">
    <source>
        <dbReference type="ARBA" id="ARBA00038005"/>
    </source>
</evidence>
<dbReference type="GO" id="GO:0034250">
    <property type="term" value="P:positive regulation of amide metabolic process"/>
    <property type="evidence" value="ECO:0007669"/>
    <property type="project" value="UniProtKB-ARBA"/>
</dbReference>
<comment type="similarity">
    <text evidence="7">Belongs to the velvet family. VeA subfamily.</text>
</comment>
<comment type="subcellular location">
    <subcellularLocation>
        <location evidence="2">Cytoplasm</location>
    </subcellularLocation>
    <subcellularLocation>
        <location evidence="1">Nucleus</location>
    </subcellularLocation>
</comment>
<dbReference type="Gene3D" id="2.60.40.3960">
    <property type="entry name" value="Velvet domain"/>
    <property type="match status" value="1"/>
</dbReference>
<keyword evidence="6" id="KW-0539">Nucleus</keyword>
<feature type="compositionally biased region" description="Low complexity" evidence="11">
    <location>
        <begin position="1168"/>
        <end position="1198"/>
    </location>
</feature>
<evidence type="ECO:0000256" key="8">
    <source>
        <dbReference type="ARBA" id="ARBA00041053"/>
    </source>
</evidence>
<dbReference type="InterPro" id="IPR038491">
    <property type="entry name" value="Velvet_dom_sf"/>
</dbReference>
<evidence type="ECO:0000256" key="5">
    <source>
        <dbReference type="ARBA" id="ARBA00023163"/>
    </source>
</evidence>
<evidence type="ECO:0000256" key="2">
    <source>
        <dbReference type="ARBA" id="ARBA00004496"/>
    </source>
</evidence>
<feature type="compositionally biased region" description="Basic and acidic residues" evidence="11">
    <location>
        <begin position="242"/>
        <end position="257"/>
    </location>
</feature>
<dbReference type="GeneID" id="55997024"/>
<evidence type="ECO:0000313" key="13">
    <source>
        <dbReference type="EMBL" id="QKX62382.1"/>
    </source>
</evidence>
<organism evidence="13 14">
    <name type="scientific">Talaromyces rugulosus</name>
    <name type="common">Penicillium rugulosum</name>
    <dbReference type="NCBI Taxonomy" id="121627"/>
    <lineage>
        <taxon>Eukaryota</taxon>
        <taxon>Fungi</taxon>
        <taxon>Dikarya</taxon>
        <taxon>Ascomycota</taxon>
        <taxon>Pezizomycotina</taxon>
        <taxon>Eurotiomycetes</taxon>
        <taxon>Eurotiomycetidae</taxon>
        <taxon>Eurotiales</taxon>
        <taxon>Trichocomaceae</taxon>
        <taxon>Talaromyces</taxon>
        <taxon>Talaromyces sect. Islandici</taxon>
    </lineage>
</organism>
<evidence type="ECO:0000256" key="3">
    <source>
        <dbReference type="ARBA" id="ARBA00022490"/>
    </source>
</evidence>
<feature type="region of interest" description="Disordered" evidence="11">
    <location>
        <begin position="297"/>
        <end position="408"/>
    </location>
</feature>
<evidence type="ECO:0000256" key="4">
    <source>
        <dbReference type="ARBA" id="ARBA00023015"/>
    </source>
</evidence>
<keyword evidence="5" id="KW-0804">Transcription</keyword>
<dbReference type="RefSeq" id="XP_035348556.1">
    <property type="nucleotide sequence ID" value="XM_035492663.1"/>
</dbReference>
<accession>A0A7H8R7L8</accession>
<dbReference type="FunFam" id="2.60.40.3960:FF:000001">
    <property type="entry name" value="Sexual development activator VeA"/>
    <property type="match status" value="1"/>
</dbReference>
<dbReference type="PROSITE" id="PS51821">
    <property type="entry name" value="VELVET"/>
    <property type="match status" value="1"/>
</dbReference>
<keyword evidence="3" id="KW-0963">Cytoplasm</keyword>
<feature type="region of interest" description="Disordered" evidence="11">
    <location>
        <begin position="1035"/>
        <end position="1054"/>
    </location>
</feature>
<dbReference type="GO" id="GO:0005634">
    <property type="term" value="C:nucleus"/>
    <property type="evidence" value="ECO:0007669"/>
    <property type="project" value="UniProtKB-SubCell"/>
</dbReference>
<dbReference type="OrthoDB" id="5384689at2759"/>
<feature type="compositionally biased region" description="Low complexity" evidence="11">
    <location>
        <begin position="781"/>
        <end position="796"/>
    </location>
</feature>
<keyword evidence="14" id="KW-1185">Reference proteome</keyword>
<evidence type="ECO:0000256" key="11">
    <source>
        <dbReference type="SAM" id="MobiDB-lite"/>
    </source>
</evidence>
<sequence length="1256" mass="139138">MAASRGLMTPVNETEHSVSRISREGKKITYNLKVIQQPERARACGAGAKSSADRRPVDPPPVVELRVFEADPENDMNQIDITFAYNANFFLFATLDNARPIAHGRVDGQPPTCPVLTGVPVAGIAYLDRPSQAGYFIFPDLSVRHEGFYRLNFNLYEEVKDGKDLDKDTPMPSRESLAPSSKPTAPKTFLNFRLEVKSTPFQVYSAKKFPGLATSTALSRVVAEQGCRVRIRRDVRMRRRGEKSGKDYGEFEDDRYTRSPRYTTPSPIERPRSTSNSTVETAYPYAAQPQRRDSIPDFHASQALPPPPPPHSTFQHPVGPPPPPAPSANAPGYLSFGSAPSYQTPQLPATPGGPPTPVFAHSTPPHSRHSSNTSERETISQPYPSRSHLPPILNPKPVDPPAFGDHMADRITYQPSQPTARPRTPSLMLPPISSLGQFSSPAMHESAQRKPPFYPIETSLSKRSHDDSFGRGEHLAHKSIRSENEHAVYAGKRDTLEAAPRWEGSSMEYRRANGTMTTKKSYYIDVEVEFDSLQTDPLLQRSLLYSDPNTDTEIYQDNFDEDDISRIRTSLDEEETTGMSVDRHNNNKNSNSNNKRKLSLIELSSSDAAYLSSSDTSGRFDDANESDAGIADLSDPLSTSKMVAVTPVALADDEEKLETRSVHSAKRGRSNNWPLQNEIAYDENGMRIERAAAKHVPPPVGKTSTEVRQSRFIEGSMNDRISQKPPSIFFQDELLPQTAQIEDDSNNNNKKHVEKRSSGIFRFGKAIASAFHPFGAWNGSNNSSNNNASSNTNAGKSQKDVMKQRQVRAEKAYAELKKSGFKGTSSSSSAAAAAGNHKVDANIADQTWKAIQDKMDYKLVPSGGEKSSRISQDDTLIAEPLKSVSKLKSFSELRKRTSTLSIPAAMRVVRDVSSPVNLQVSEEHDGTEQHRIERRQSRKELNRQAKLLKRVSNLEDKLLRARRELREFSVLEQQQQQQQQQQQVVVPTICVDDCVDDCVDIVKHRQTLPTVPSERVLEEQGMLLCEAESVAPAQQKAKWPPVDSLSRKRKPNIGNTELVPAAELTDQDVEMEMEDFDADCGKPSSNNITTTTTTTTTITTPKKSKTKTKSESKDKTPNKLKSNRDKRASSLTTKASQRLKAKQSSRNLRQTSTTPNHDAGDGEGYRPLQQLQQQQDGNNNASRSPASVSATATAATTTGEWMYEGAENIPPVPPVPKELLQSANANSKEANKGGIKTGKDSKRIPSREFAWPEDIF</sequence>
<evidence type="ECO:0000256" key="9">
    <source>
        <dbReference type="ARBA" id="ARBA00043152"/>
    </source>
</evidence>
<evidence type="ECO:0000256" key="6">
    <source>
        <dbReference type="ARBA" id="ARBA00023242"/>
    </source>
</evidence>
<proteinExistence type="inferred from homology"/>
<dbReference type="Proteomes" id="UP000509510">
    <property type="component" value="Chromosome V"/>
</dbReference>
<dbReference type="PANTHER" id="PTHR33572:SF14">
    <property type="entry name" value="DEVELOPMENTAL AND SECONDARY METABOLISM REGULATOR VEA"/>
    <property type="match status" value="1"/>
</dbReference>
<evidence type="ECO:0000259" key="12">
    <source>
        <dbReference type="PROSITE" id="PS51821"/>
    </source>
</evidence>
<evidence type="ECO:0000313" key="14">
    <source>
        <dbReference type="Proteomes" id="UP000509510"/>
    </source>
</evidence>
<feature type="region of interest" description="Disordered" evidence="11">
    <location>
        <begin position="1077"/>
        <end position="1256"/>
    </location>
</feature>
<keyword evidence="4" id="KW-0805">Transcription regulation</keyword>
<feature type="region of interest" description="Disordered" evidence="11">
    <location>
        <begin position="162"/>
        <end position="184"/>
    </location>
</feature>
<feature type="compositionally biased region" description="Basic and acidic residues" evidence="11">
    <location>
        <begin position="13"/>
        <end position="22"/>
    </location>
</feature>
<dbReference type="InterPro" id="IPR021740">
    <property type="entry name" value="Velvet"/>
</dbReference>
<feature type="compositionally biased region" description="Basic and acidic residues" evidence="11">
    <location>
        <begin position="1237"/>
        <end position="1246"/>
    </location>
</feature>
<keyword evidence="10" id="KW-0175">Coiled coil</keyword>
<dbReference type="AlphaFoldDB" id="A0A7H8R7L8"/>
<name>A0A7H8R7L8_TALRU</name>
<feature type="region of interest" description="Disordered" evidence="11">
    <location>
        <begin position="1"/>
        <end position="22"/>
    </location>
</feature>
<feature type="region of interest" description="Disordered" evidence="11">
    <location>
        <begin position="572"/>
        <end position="595"/>
    </location>
</feature>
<dbReference type="EMBL" id="CP055902">
    <property type="protein sequence ID" value="QKX62382.1"/>
    <property type="molecule type" value="Genomic_DNA"/>
</dbReference>
<feature type="compositionally biased region" description="Low complexity" evidence="11">
    <location>
        <begin position="1082"/>
        <end position="1101"/>
    </location>
</feature>
<evidence type="ECO:0000256" key="10">
    <source>
        <dbReference type="SAM" id="Coils"/>
    </source>
</evidence>
<dbReference type="InterPro" id="IPR037525">
    <property type="entry name" value="Velvet_dom"/>
</dbReference>
<feature type="region of interest" description="Disordered" evidence="11">
    <location>
        <begin position="781"/>
        <end position="806"/>
    </location>
</feature>
<dbReference type="GO" id="GO:0051176">
    <property type="term" value="P:positive regulation of sulfur metabolic process"/>
    <property type="evidence" value="ECO:0007669"/>
    <property type="project" value="UniProtKB-ARBA"/>
</dbReference>
<dbReference type="PANTHER" id="PTHR33572">
    <property type="entry name" value="SPORE DEVELOPMENT REGULATOR VOSA"/>
    <property type="match status" value="1"/>
</dbReference>
<feature type="compositionally biased region" description="Basic and acidic residues" evidence="11">
    <location>
        <begin position="1108"/>
        <end position="1128"/>
    </location>
</feature>
<evidence type="ECO:0000256" key="1">
    <source>
        <dbReference type="ARBA" id="ARBA00004123"/>
    </source>
</evidence>
<protein>
    <recommendedName>
        <fullName evidence="8">Developmental and secondary metabolism regulator veA</fullName>
    </recommendedName>
    <alternativeName>
        <fullName evidence="9">Velvet complex subunit A</fullName>
    </alternativeName>
</protein>
<feature type="compositionally biased region" description="Basic and acidic residues" evidence="11">
    <location>
        <begin position="797"/>
        <end position="806"/>
    </location>
</feature>
<feature type="region of interest" description="Disordered" evidence="11">
    <location>
        <begin position="238"/>
        <end position="279"/>
    </location>
</feature>
<reference evidence="14" key="1">
    <citation type="submission" date="2020-06" db="EMBL/GenBank/DDBJ databases">
        <title>A chromosome-scale genome assembly of Talaromyces rugulosus W13939.</title>
        <authorList>
            <person name="Wang B."/>
            <person name="Guo L."/>
            <person name="Ye K."/>
            <person name="Wang L."/>
        </authorList>
    </citation>
    <scope>NUCLEOTIDE SEQUENCE [LARGE SCALE GENOMIC DNA]</scope>
    <source>
        <strain evidence="14">W13939</strain>
    </source>
</reference>